<comment type="caution">
    <text evidence="2">The sequence shown here is derived from an EMBL/GenBank/DDBJ whole genome shotgun (WGS) entry which is preliminary data.</text>
</comment>
<evidence type="ECO:0000313" key="3">
    <source>
        <dbReference type="Proteomes" id="UP000245133"/>
    </source>
</evidence>
<reference evidence="2 3" key="1">
    <citation type="submission" date="2018-02" db="EMBL/GenBank/DDBJ databases">
        <title>Novel Leptospira species isolated from soil and water in Japan.</title>
        <authorList>
            <person name="Nakao R."/>
            <person name="Masuzawa T."/>
        </authorList>
    </citation>
    <scope>NUCLEOTIDE SEQUENCE [LARGE SCALE GENOMIC DNA]</scope>
    <source>
        <strain evidence="2 3">YH101</strain>
    </source>
</reference>
<evidence type="ECO:0000256" key="1">
    <source>
        <dbReference type="SAM" id="MobiDB-lite"/>
    </source>
</evidence>
<dbReference type="Pfam" id="PF09538">
    <property type="entry name" value="FYDLN_acid"/>
    <property type="match status" value="1"/>
</dbReference>
<keyword evidence="3" id="KW-1185">Reference proteome</keyword>
<feature type="region of interest" description="Disordered" evidence="1">
    <location>
        <begin position="1"/>
        <end position="33"/>
    </location>
</feature>
<evidence type="ECO:0000313" key="2">
    <source>
        <dbReference type="EMBL" id="GBF50307.1"/>
    </source>
</evidence>
<dbReference type="InterPro" id="IPR012644">
    <property type="entry name" value="CHP02300_FYDLN_acid"/>
</dbReference>
<organism evidence="2 3">
    <name type="scientific">Leptospira ryugenii</name>
    <dbReference type="NCBI Taxonomy" id="1917863"/>
    <lineage>
        <taxon>Bacteria</taxon>
        <taxon>Pseudomonadati</taxon>
        <taxon>Spirochaetota</taxon>
        <taxon>Spirochaetia</taxon>
        <taxon>Leptospirales</taxon>
        <taxon>Leptospiraceae</taxon>
        <taxon>Leptospira</taxon>
    </lineage>
</organism>
<dbReference type="EMBL" id="BFBB01000004">
    <property type="protein sequence ID" value="GBF50307.1"/>
    <property type="molecule type" value="Genomic_DNA"/>
</dbReference>
<proteinExistence type="predicted"/>
<accession>A0A2P2E089</accession>
<sequence length="114" mass="12601">MGKAKPAPAAPAPSKSKPTAKEKGEHSSNPLGKKFSCYSCGTKFYDLNKPEKKCPKCGADQLAKPAIKSRLAALRQSEYEVEEEEEPVIDEDEILEDAEEIEDTEEEEEVAEEE</sequence>
<dbReference type="AlphaFoldDB" id="A0A2P2E089"/>
<evidence type="ECO:0008006" key="4">
    <source>
        <dbReference type="Google" id="ProtNLM"/>
    </source>
</evidence>
<dbReference type="Proteomes" id="UP000245133">
    <property type="component" value="Unassembled WGS sequence"/>
</dbReference>
<name>A0A2P2E089_9LEPT</name>
<gene>
    <name evidence="2" type="ORF">LPTSP4_18320</name>
</gene>
<feature type="compositionally biased region" description="Low complexity" evidence="1">
    <location>
        <begin position="1"/>
        <end position="17"/>
    </location>
</feature>
<protein>
    <recommendedName>
        <fullName evidence="4">TIGR02300 family protein</fullName>
    </recommendedName>
</protein>